<dbReference type="CDD" id="cd00201">
    <property type="entry name" value="WW"/>
    <property type="match status" value="2"/>
</dbReference>
<feature type="compositionally biased region" description="Basic and acidic residues" evidence="7">
    <location>
        <begin position="694"/>
        <end position="703"/>
    </location>
</feature>
<keyword evidence="6" id="KW-0175">Coiled coil</keyword>
<evidence type="ECO:0000256" key="5">
    <source>
        <dbReference type="ARBA" id="ARBA00023242"/>
    </source>
</evidence>
<gene>
    <name evidence="11" type="ORF">RclHR1_11170002</name>
</gene>
<keyword evidence="12" id="KW-1185">Reference proteome</keyword>
<evidence type="ECO:0000256" key="2">
    <source>
        <dbReference type="ARBA" id="ARBA00022664"/>
    </source>
</evidence>
<feature type="domain" description="FF" evidence="10">
    <location>
        <begin position="304"/>
        <end position="360"/>
    </location>
</feature>
<dbReference type="PROSITE" id="PS50020">
    <property type="entry name" value="WW_DOMAIN_2"/>
    <property type="match status" value="2"/>
</dbReference>
<dbReference type="InterPro" id="IPR036517">
    <property type="entry name" value="FF_domain_sf"/>
</dbReference>
<comment type="subcellular location">
    <subcellularLocation>
        <location evidence="1">Nucleus</location>
    </subcellularLocation>
</comment>
<feature type="coiled-coil region" evidence="6">
    <location>
        <begin position="424"/>
        <end position="456"/>
    </location>
</feature>
<dbReference type="SMART" id="SM00441">
    <property type="entry name" value="FF"/>
    <property type="match status" value="5"/>
</dbReference>
<protein>
    <recommendedName>
        <fullName evidence="13">Formin binding protein 3</fullName>
    </recommendedName>
</protein>
<feature type="region of interest" description="Disordered" evidence="7">
    <location>
        <begin position="643"/>
        <end position="805"/>
    </location>
</feature>
<dbReference type="GO" id="GO:0045292">
    <property type="term" value="P:mRNA cis splicing, via spliceosome"/>
    <property type="evidence" value="ECO:0007669"/>
    <property type="project" value="InterPro"/>
</dbReference>
<dbReference type="InterPro" id="IPR002713">
    <property type="entry name" value="FF_domain"/>
</dbReference>
<dbReference type="PROSITE" id="PS51676">
    <property type="entry name" value="FF"/>
    <property type="match status" value="4"/>
</dbReference>
<dbReference type="InterPro" id="IPR039726">
    <property type="entry name" value="Prp40-like"/>
</dbReference>
<feature type="compositionally biased region" description="Basic and acidic residues" evidence="7">
    <location>
        <begin position="748"/>
        <end position="758"/>
    </location>
</feature>
<feature type="domain" description="FF" evidence="10">
    <location>
        <begin position="238"/>
        <end position="292"/>
    </location>
</feature>
<dbReference type="Pfam" id="PF25432">
    <property type="entry name" value="FF_PRPF40A"/>
    <property type="match status" value="1"/>
</dbReference>
<keyword evidence="8" id="KW-0732">Signal</keyword>
<reference evidence="11 12" key="1">
    <citation type="submission" date="2017-11" db="EMBL/GenBank/DDBJ databases">
        <title>The genome of Rhizophagus clarus HR1 reveals common genetic basis of auxotrophy among arbuscular mycorrhizal fungi.</title>
        <authorList>
            <person name="Kobayashi Y."/>
        </authorList>
    </citation>
    <scope>NUCLEOTIDE SEQUENCE [LARGE SCALE GENOMIC DNA]</scope>
    <source>
        <strain evidence="11 12">HR1</strain>
    </source>
</reference>
<evidence type="ECO:0000256" key="3">
    <source>
        <dbReference type="ARBA" id="ARBA00022737"/>
    </source>
</evidence>
<evidence type="ECO:0000313" key="12">
    <source>
        <dbReference type="Proteomes" id="UP000247702"/>
    </source>
</evidence>
<evidence type="ECO:0000313" key="11">
    <source>
        <dbReference type="EMBL" id="GBB84594.1"/>
    </source>
</evidence>
<keyword evidence="3" id="KW-0677">Repeat</keyword>
<proteinExistence type="predicted"/>
<comment type="caution">
    <text evidence="11">The sequence shown here is derived from an EMBL/GenBank/DDBJ whole genome shotgun (WGS) entry which is preliminary data.</text>
</comment>
<dbReference type="SMART" id="SM00456">
    <property type="entry name" value="WW"/>
    <property type="match status" value="2"/>
</dbReference>
<keyword evidence="5" id="KW-0539">Nucleus</keyword>
<dbReference type="AlphaFoldDB" id="A0A2Z6QII3"/>
<dbReference type="PANTHER" id="PTHR11864:SF0">
    <property type="entry name" value="PRP40 PRE-MRNA PROCESSING FACTOR 40 HOMOLOG A (YEAST)"/>
    <property type="match status" value="1"/>
</dbReference>
<sequence>MLINLRLYVHLFFTLSHIDCSLMSWNPPPGAPSQFGQPRPNVYPPQRPGYQASPYAPRPVQNQPFVPGQAPPFAPQPMQIWTEHTSPDGRKYYFNSITKQSSWDKPDELKTSEEIALGSCAWKEFTAEGGRKYYYNSITNESKWEIPPEYKEFLDKLERDKKPSNIETSHQANGSIVSPNQQDIERARQLSVPSVSPVNVTPINVPIRPMGVAAPVVGPNIPISIQHPKLPKIEFETKEDAEAAFRELLKESGVKPDWTWEQTMRAIIAKPMYRALKSLAERKQAFQDYVDDLRKKEEEEKRAKAIKIRQDFISLLELHPEVNSSIRYRKVCEILSEKTAFKAVEDDRLREEIFSEYIYDLRKQEKEVQRAIRKENMEKFNQLLRSLPSITEITRWVDAQQIYTNTPEYQQDKTLREMDMLDFLAVYEEHIKSLERETAEKKKRDLEEQTRQQRRNRDAYRVLMNELRQKNMINAKSKWKEIYPLIHNDERYQNMLGQPGSNPLELFWDVVEELDEILYQQRKIVTDIMKTKDVTINAGMSFEQFQIACSSDDRISSVNETNLKIIFEQLQRKQERRQRRKLDAFKTILKHFEVNITPDTTWEKVRPIVEKTEEFQAIESEEQRIEVFNKFIERVKEKILKKGDDSEEEEGTLKDDDLEEDRHERKKKHKSSHRSYHHRRSHHYSDYSAESGDYSDREKDSGDKRKRRKQKSKIETRYAESRYQEYNRYNEQKHSDYISRSSRSPTRVHHDYKIHSPKQETVYKSVSPKSEEILKSQSPKNEESQIEVIKHDDSSAEEGDCKTNS</sequence>
<dbReference type="GO" id="GO:0005685">
    <property type="term" value="C:U1 snRNP"/>
    <property type="evidence" value="ECO:0007669"/>
    <property type="project" value="TreeGrafter"/>
</dbReference>
<feature type="compositionally biased region" description="Basic and acidic residues" evidence="7">
    <location>
        <begin position="651"/>
        <end position="663"/>
    </location>
</feature>
<name>A0A2Z6QII3_9GLOM</name>
<evidence type="ECO:0000259" key="9">
    <source>
        <dbReference type="PROSITE" id="PS50020"/>
    </source>
</evidence>
<feature type="compositionally biased region" description="Basic and acidic residues" evidence="7">
    <location>
        <begin position="769"/>
        <end position="794"/>
    </location>
</feature>
<feature type="domain" description="FF" evidence="10">
    <location>
        <begin position="578"/>
        <end position="634"/>
    </location>
</feature>
<feature type="domain" description="WW" evidence="9">
    <location>
        <begin position="122"/>
        <end position="149"/>
    </location>
</feature>
<dbReference type="STRING" id="94130.A0A2Z6QII3"/>
<feature type="compositionally biased region" description="Basic residues" evidence="7">
    <location>
        <begin position="664"/>
        <end position="682"/>
    </location>
</feature>
<dbReference type="FunFam" id="1.10.10.440:FF:000013">
    <property type="entry name" value="pre-mRNA-processing protein 40A isoform X1"/>
    <property type="match status" value="1"/>
</dbReference>
<evidence type="ECO:0000256" key="1">
    <source>
        <dbReference type="ARBA" id="ARBA00004123"/>
    </source>
</evidence>
<keyword evidence="4" id="KW-0508">mRNA splicing</keyword>
<dbReference type="InterPro" id="IPR036020">
    <property type="entry name" value="WW_dom_sf"/>
</dbReference>
<feature type="compositionally biased region" description="Basic and acidic residues" evidence="7">
    <location>
        <begin position="712"/>
        <end position="737"/>
    </location>
</feature>
<dbReference type="EMBL" id="BEXD01000133">
    <property type="protein sequence ID" value="GBB84594.1"/>
    <property type="molecule type" value="Genomic_DNA"/>
</dbReference>
<dbReference type="GO" id="GO:0071004">
    <property type="term" value="C:U2-type prespliceosome"/>
    <property type="evidence" value="ECO:0007669"/>
    <property type="project" value="TreeGrafter"/>
</dbReference>
<evidence type="ECO:0000256" key="8">
    <source>
        <dbReference type="SAM" id="SignalP"/>
    </source>
</evidence>
<dbReference type="SUPFAM" id="SSF51045">
    <property type="entry name" value="WW domain"/>
    <property type="match status" value="2"/>
</dbReference>
<organism evidence="11 12">
    <name type="scientific">Rhizophagus clarus</name>
    <dbReference type="NCBI Taxonomy" id="94130"/>
    <lineage>
        <taxon>Eukaryota</taxon>
        <taxon>Fungi</taxon>
        <taxon>Fungi incertae sedis</taxon>
        <taxon>Mucoromycota</taxon>
        <taxon>Glomeromycotina</taxon>
        <taxon>Glomeromycetes</taxon>
        <taxon>Glomerales</taxon>
        <taxon>Glomeraceae</taxon>
        <taxon>Rhizophagus</taxon>
    </lineage>
</organism>
<feature type="domain" description="WW" evidence="9">
    <location>
        <begin position="81"/>
        <end position="108"/>
    </location>
</feature>
<accession>A0A2Z6QII3</accession>
<evidence type="ECO:0000256" key="4">
    <source>
        <dbReference type="ARBA" id="ARBA00023187"/>
    </source>
</evidence>
<evidence type="ECO:0008006" key="13">
    <source>
        <dbReference type="Google" id="ProtNLM"/>
    </source>
</evidence>
<dbReference type="InterPro" id="IPR001202">
    <property type="entry name" value="WW_dom"/>
</dbReference>
<dbReference type="Proteomes" id="UP000247702">
    <property type="component" value="Unassembled WGS sequence"/>
</dbReference>
<dbReference type="Gene3D" id="2.20.70.10">
    <property type="match status" value="2"/>
</dbReference>
<evidence type="ECO:0000259" key="10">
    <source>
        <dbReference type="PROSITE" id="PS51676"/>
    </source>
</evidence>
<feature type="chain" id="PRO_5016465503" description="Formin binding protein 3" evidence="8">
    <location>
        <begin position="21"/>
        <end position="805"/>
    </location>
</feature>
<dbReference type="Pfam" id="PF01846">
    <property type="entry name" value="FF"/>
    <property type="match status" value="4"/>
</dbReference>
<feature type="domain" description="FF" evidence="10">
    <location>
        <begin position="453"/>
        <end position="513"/>
    </location>
</feature>
<dbReference type="PANTHER" id="PTHR11864">
    <property type="entry name" value="PRE-MRNA-PROCESSING PROTEIN PRP40"/>
    <property type="match status" value="1"/>
</dbReference>
<dbReference type="Gene3D" id="1.10.10.440">
    <property type="entry name" value="FF domain"/>
    <property type="match status" value="5"/>
</dbReference>
<evidence type="ECO:0000256" key="7">
    <source>
        <dbReference type="SAM" id="MobiDB-lite"/>
    </source>
</evidence>
<feature type="region of interest" description="Disordered" evidence="7">
    <location>
        <begin position="31"/>
        <end position="52"/>
    </location>
</feature>
<keyword evidence="2" id="KW-0507">mRNA processing</keyword>
<dbReference type="Pfam" id="PF00397">
    <property type="entry name" value="WW"/>
    <property type="match status" value="2"/>
</dbReference>
<dbReference type="PROSITE" id="PS01159">
    <property type="entry name" value="WW_DOMAIN_1"/>
    <property type="match status" value="1"/>
</dbReference>
<feature type="signal peptide" evidence="8">
    <location>
        <begin position="1"/>
        <end position="20"/>
    </location>
</feature>
<dbReference type="SUPFAM" id="SSF81698">
    <property type="entry name" value="FF domain"/>
    <property type="match status" value="5"/>
</dbReference>
<dbReference type="GO" id="GO:0003723">
    <property type="term" value="F:RNA binding"/>
    <property type="evidence" value="ECO:0007669"/>
    <property type="project" value="TreeGrafter"/>
</dbReference>
<evidence type="ECO:0000256" key="6">
    <source>
        <dbReference type="SAM" id="Coils"/>
    </source>
</evidence>